<sequence>MRRWGRVWEEQGWPSTGASASVCSLAMTTESVSTERVGLVPLQRR</sequence>
<gene>
    <name evidence="1" type="ORF">GBAR_LOCUS10660</name>
</gene>
<reference evidence="1" key="1">
    <citation type="submission" date="2023-03" db="EMBL/GenBank/DDBJ databases">
        <authorList>
            <person name="Steffen K."/>
            <person name="Cardenas P."/>
        </authorList>
    </citation>
    <scope>NUCLEOTIDE SEQUENCE</scope>
</reference>
<dbReference type="Proteomes" id="UP001174909">
    <property type="component" value="Unassembled WGS sequence"/>
</dbReference>
<keyword evidence="2" id="KW-1185">Reference proteome</keyword>
<accession>A0AA35RVD4</accession>
<proteinExistence type="predicted"/>
<evidence type="ECO:0000313" key="2">
    <source>
        <dbReference type="Proteomes" id="UP001174909"/>
    </source>
</evidence>
<evidence type="ECO:0000313" key="1">
    <source>
        <dbReference type="EMBL" id="CAI8017568.1"/>
    </source>
</evidence>
<organism evidence="1 2">
    <name type="scientific">Geodia barretti</name>
    <name type="common">Barrett's horny sponge</name>
    <dbReference type="NCBI Taxonomy" id="519541"/>
    <lineage>
        <taxon>Eukaryota</taxon>
        <taxon>Metazoa</taxon>
        <taxon>Porifera</taxon>
        <taxon>Demospongiae</taxon>
        <taxon>Heteroscleromorpha</taxon>
        <taxon>Tetractinellida</taxon>
        <taxon>Astrophorina</taxon>
        <taxon>Geodiidae</taxon>
        <taxon>Geodia</taxon>
    </lineage>
</organism>
<comment type="caution">
    <text evidence="1">The sequence shown here is derived from an EMBL/GenBank/DDBJ whole genome shotgun (WGS) entry which is preliminary data.</text>
</comment>
<dbReference type="AlphaFoldDB" id="A0AA35RVD4"/>
<name>A0AA35RVD4_GEOBA</name>
<dbReference type="EMBL" id="CASHTH010001644">
    <property type="protein sequence ID" value="CAI8017568.1"/>
    <property type="molecule type" value="Genomic_DNA"/>
</dbReference>
<protein>
    <submittedName>
        <fullName evidence="1">Uncharacterized protein</fullName>
    </submittedName>
</protein>